<keyword evidence="2" id="KW-1185">Reference proteome</keyword>
<accession>A0A2U2CAX6</accession>
<dbReference type="Proteomes" id="UP000244940">
    <property type="component" value="Unassembled WGS sequence"/>
</dbReference>
<sequence>MGGRWTASLGQRMVPVPAVPGARLVCADAGDLGRALAGLQGGSGRPEPDALYRAYADEKPLLARIRAREGVADPCAAPERSPLQPPRAPALLLSAASVPLSRIMGLLVALAPGGVVWKPAPGAAASAHLLMRVLVPHAGGRLALLQGDHATGGLLAKAMTEGQGTLIWASDAAPPDGMDACTRVSARGPATDPRRR</sequence>
<evidence type="ECO:0008006" key="3">
    <source>
        <dbReference type="Google" id="ProtNLM"/>
    </source>
</evidence>
<protein>
    <recommendedName>
        <fullName evidence="3">Aldehyde dehydrogenase domain-containing protein</fullName>
    </recommendedName>
</protein>
<dbReference type="AlphaFoldDB" id="A0A2U2CAX6"/>
<organism evidence="1 2">
    <name type="scientific">Pararhodobacter marinus</name>
    <dbReference type="NCBI Taxonomy" id="2184063"/>
    <lineage>
        <taxon>Bacteria</taxon>
        <taxon>Pseudomonadati</taxon>
        <taxon>Pseudomonadota</taxon>
        <taxon>Alphaproteobacteria</taxon>
        <taxon>Rhodobacterales</taxon>
        <taxon>Paracoccaceae</taxon>
        <taxon>Pararhodobacter</taxon>
    </lineage>
</organism>
<evidence type="ECO:0000313" key="2">
    <source>
        <dbReference type="Proteomes" id="UP000244940"/>
    </source>
</evidence>
<evidence type="ECO:0000313" key="1">
    <source>
        <dbReference type="EMBL" id="PWE29017.1"/>
    </source>
</evidence>
<name>A0A2U2CAX6_9RHOB</name>
<comment type="caution">
    <text evidence="1">The sequence shown here is derived from an EMBL/GenBank/DDBJ whole genome shotgun (WGS) entry which is preliminary data.</text>
</comment>
<proteinExistence type="predicted"/>
<gene>
    <name evidence="1" type="ORF">C4N9_09375</name>
</gene>
<dbReference type="EMBL" id="QEYD01000005">
    <property type="protein sequence ID" value="PWE29017.1"/>
    <property type="molecule type" value="Genomic_DNA"/>
</dbReference>
<reference evidence="1 2" key="1">
    <citation type="submission" date="2018-05" db="EMBL/GenBank/DDBJ databases">
        <title>Pararhodobacter marina sp. nov., isolated from deep-sea water of the Indian Ocean.</title>
        <authorList>
            <person name="Lai Q.Sr."/>
            <person name="Liu X."/>
            <person name="Shao Z."/>
        </authorList>
    </citation>
    <scope>NUCLEOTIDE SEQUENCE [LARGE SCALE GENOMIC DNA]</scope>
    <source>
        <strain evidence="1 2">CIC4N-9</strain>
    </source>
</reference>